<name>A0ACC1LZ66_9FUNG</name>
<evidence type="ECO:0000313" key="1">
    <source>
        <dbReference type="EMBL" id="KAJ2890443.1"/>
    </source>
</evidence>
<evidence type="ECO:0000313" key="2">
    <source>
        <dbReference type="Proteomes" id="UP001139981"/>
    </source>
</evidence>
<proteinExistence type="predicted"/>
<comment type="caution">
    <text evidence="1">The sequence shown here is derived from an EMBL/GenBank/DDBJ whole genome shotgun (WGS) entry which is preliminary data.</text>
</comment>
<keyword evidence="2" id="KW-1185">Reference proteome</keyword>
<feature type="non-terminal residue" evidence="1">
    <location>
        <position position="188"/>
    </location>
</feature>
<dbReference type="Proteomes" id="UP001139981">
    <property type="component" value="Unassembled WGS sequence"/>
</dbReference>
<organism evidence="1 2">
    <name type="scientific">Coemansia aciculifera</name>
    <dbReference type="NCBI Taxonomy" id="417176"/>
    <lineage>
        <taxon>Eukaryota</taxon>
        <taxon>Fungi</taxon>
        <taxon>Fungi incertae sedis</taxon>
        <taxon>Zoopagomycota</taxon>
        <taxon>Kickxellomycotina</taxon>
        <taxon>Kickxellomycetes</taxon>
        <taxon>Kickxellales</taxon>
        <taxon>Kickxellaceae</taxon>
        <taxon>Coemansia</taxon>
    </lineage>
</organism>
<dbReference type="EMBL" id="JANBVB010001353">
    <property type="protein sequence ID" value="KAJ2890443.1"/>
    <property type="molecule type" value="Genomic_DNA"/>
</dbReference>
<accession>A0ACC1LZ66</accession>
<sequence>MAKLSASALICTLVAANAVLAAPGFAAERRGIESLLVSIANKNPIDKYSVTMTNRSDIENYFSIGDQALSALYAGKLDAYYSYVDAAAVIADKYMDEAQVASYVSQIIPALKLPSGNSEFDSVRNSYLSRLEDSNVQHHIASVVKVVNELAAYQASYVKSAYGIDINSIMAQYASLALGANKQTEDTE</sequence>
<gene>
    <name evidence="1" type="ORF">IWW38_004127</name>
</gene>
<reference evidence="1" key="1">
    <citation type="submission" date="2022-07" db="EMBL/GenBank/DDBJ databases">
        <title>Phylogenomic reconstructions and comparative analyses of Kickxellomycotina fungi.</title>
        <authorList>
            <person name="Reynolds N.K."/>
            <person name="Stajich J.E."/>
            <person name="Barry K."/>
            <person name="Grigoriev I.V."/>
            <person name="Crous P."/>
            <person name="Smith M.E."/>
        </authorList>
    </citation>
    <scope>NUCLEOTIDE SEQUENCE</scope>
    <source>
        <strain evidence="1">CBS 190363</strain>
    </source>
</reference>
<protein>
    <submittedName>
        <fullName evidence="1">Uncharacterized protein</fullName>
    </submittedName>
</protein>